<comment type="caution">
    <text evidence="2">The sequence shown here is derived from an EMBL/GenBank/DDBJ whole genome shotgun (WGS) entry which is preliminary data.</text>
</comment>
<proteinExistence type="predicted"/>
<evidence type="ECO:0000313" key="2">
    <source>
        <dbReference type="EMBL" id="KAG1800321.1"/>
    </source>
</evidence>
<feature type="signal peptide" evidence="1">
    <location>
        <begin position="1"/>
        <end position="20"/>
    </location>
</feature>
<keyword evidence="1" id="KW-0732">Signal</keyword>
<dbReference type="OrthoDB" id="10377431at2759"/>
<name>A0A9P7DQ81_9AGAM</name>
<reference evidence="2" key="1">
    <citation type="journal article" date="2020" name="New Phytol.">
        <title>Comparative genomics reveals dynamic genome evolution in host specialist ectomycorrhizal fungi.</title>
        <authorList>
            <person name="Lofgren L.A."/>
            <person name="Nguyen N.H."/>
            <person name="Vilgalys R."/>
            <person name="Ruytinx J."/>
            <person name="Liao H.L."/>
            <person name="Branco S."/>
            <person name="Kuo A."/>
            <person name="LaButti K."/>
            <person name="Lipzen A."/>
            <person name="Andreopoulos W."/>
            <person name="Pangilinan J."/>
            <person name="Riley R."/>
            <person name="Hundley H."/>
            <person name="Na H."/>
            <person name="Barry K."/>
            <person name="Grigoriev I.V."/>
            <person name="Stajich J.E."/>
            <person name="Kennedy P.G."/>
        </authorList>
    </citation>
    <scope>NUCLEOTIDE SEQUENCE</scope>
    <source>
        <strain evidence="2">S12</strain>
    </source>
</reference>
<dbReference type="RefSeq" id="XP_041164307.1">
    <property type="nucleotide sequence ID" value="XM_041295922.1"/>
</dbReference>
<accession>A0A9P7DQ81</accession>
<dbReference type="Proteomes" id="UP000719766">
    <property type="component" value="Unassembled WGS sequence"/>
</dbReference>
<dbReference type="AlphaFoldDB" id="A0A9P7DQ81"/>
<gene>
    <name evidence="2" type="ORF">HD556DRAFT_1027350</name>
</gene>
<feature type="chain" id="PRO_5040259166" evidence="1">
    <location>
        <begin position="21"/>
        <end position="79"/>
    </location>
</feature>
<dbReference type="GeneID" id="64589686"/>
<protein>
    <submittedName>
        <fullName evidence="2">Uncharacterized protein</fullName>
    </submittedName>
</protein>
<evidence type="ECO:0000313" key="3">
    <source>
        <dbReference type="Proteomes" id="UP000719766"/>
    </source>
</evidence>
<organism evidence="2 3">
    <name type="scientific">Suillus plorans</name>
    <dbReference type="NCBI Taxonomy" id="116603"/>
    <lineage>
        <taxon>Eukaryota</taxon>
        <taxon>Fungi</taxon>
        <taxon>Dikarya</taxon>
        <taxon>Basidiomycota</taxon>
        <taxon>Agaricomycotina</taxon>
        <taxon>Agaricomycetes</taxon>
        <taxon>Agaricomycetidae</taxon>
        <taxon>Boletales</taxon>
        <taxon>Suillineae</taxon>
        <taxon>Suillaceae</taxon>
        <taxon>Suillus</taxon>
    </lineage>
</organism>
<dbReference type="EMBL" id="JABBWE010000009">
    <property type="protein sequence ID" value="KAG1800321.1"/>
    <property type="molecule type" value="Genomic_DNA"/>
</dbReference>
<evidence type="ECO:0000256" key="1">
    <source>
        <dbReference type="SAM" id="SignalP"/>
    </source>
</evidence>
<sequence length="79" mass="8325">MKPIQFAILAILAAVAGVKAASTTTNDGACDDSQCYTRAPACSDDAIAVEISSDCWTCCDIPDASVKLEKLHKLLHEVV</sequence>
<keyword evidence="3" id="KW-1185">Reference proteome</keyword>